<dbReference type="AlphaFoldDB" id="A0A4V0E4B2"/>
<dbReference type="EMBL" id="CABEIU010000002">
    <property type="protein sequence ID" value="VTT02498.1"/>
    <property type="molecule type" value="Genomic_DNA"/>
</dbReference>
<keyword evidence="1" id="KW-0472">Membrane</keyword>
<dbReference type="Proteomes" id="UP000388056">
    <property type="component" value="Unassembled WGS sequence"/>
</dbReference>
<dbReference type="RefSeq" id="WP_007519127.1">
    <property type="nucleotide sequence ID" value="NZ_CABEIU010000002.1"/>
</dbReference>
<name>A0A4V0E4B2_STROR</name>
<keyword evidence="1" id="KW-0812">Transmembrane</keyword>
<evidence type="ECO:0000256" key="1">
    <source>
        <dbReference type="SAM" id="Phobius"/>
    </source>
</evidence>
<evidence type="ECO:0000313" key="2">
    <source>
        <dbReference type="EMBL" id="VTT02498.1"/>
    </source>
</evidence>
<keyword evidence="1" id="KW-1133">Transmembrane helix</keyword>
<proteinExistence type="predicted"/>
<accession>A0A4V0E4B2</accession>
<evidence type="ECO:0000313" key="3">
    <source>
        <dbReference type="Proteomes" id="UP000388056"/>
    </source>
</evidence>
<gene>
    <name evidence="2" type="ORF">NCTC10232_00231</name>
</gene>
<protein>
    <submittedName>
        <fullName evidence="2">Uncharacterized protein</fullName>
    </submittedName>
</protein>
<organism evidence="2 3">
    <name type="scientific">Streptococcus oralis</name>
    <dbReference type="NCBI Taxonomy" id="1303"/>
    <lineage>
        <taxon>Bacteria</taxon>
        <taxon>Bacillati</taxon>
        <taxon>Bacillota</taxon>
        <taxon>Bacilli</taxon>
        <taxon>Lactobacillales</taxon>
        <taxon>Streptococcaceae</taxon>
        <taxon>Streptococcus</taxon>
    </lineage>
</organism>
<feature type="transmembrane region" description="Helical" evidence="1">
    <location>
        <begin position="17"/>
        <end position="34"/>
    </location>
</feature>
<sequence length="48" mass="5750">MDKDDWLRLVEKLIDNGPAYITALTGAYATYHIWSKEKKRKPRPRKFK</sequence>
<reference evidence="2 3" key="1">
    <citation type="submission" date="2019-05" db="EMBL/GenBank/DDBJ databases">
        <authorList>
            <consortium name="Pathogen Informatics"/>
        </authorList>
    </citation>
    <scope>NUCLEOTIDE SEQUENCE [LARGE SCALE GENOMIC DNA]</scope>
    <source>
        <strain evidence="2 3">NCTC10232</strain>
    </source>
</reference>